<keyword evidence="7" id="KW-0472">Membrane</keyword>
<dbReference type="InterPro" id="IPR015943">
    <property type="entry name" value="WD40/YVTN_repeat-like_dom_sf"/>
</dbReference>
<evidence type="ECO:0000313" key="11">
    <source>
        <dbReference type="Proteomes" id="UP001193734"/>
    </source>
</evidence>
<keyword evidence="4" id="KW-0804">Transcription</keyword>
<evidence type="ECO:0000259" key="9">
    <source>
        <dbReference type="PROSITE" id="PS50110"/>
    </source>
</evidence>
<keyword evidence="2" id="KW-0805">Transcription regulation</keyword>
<keyword evidence="11" id="KW-1185">Reference proteome</keyword>
<dbReference type="InterPro" id="IPR013783">
    <property type="entry name" value="Ig-like_fold"/>
</dbReference>
<dbReference type="PANTHER" id="PTHR43547">
    <property type="entry name" value="TWO-COMPONENT HISTIDINE KINASE"/>
    <property type="match status" value="1"/>
</dbReference>
<dbReference type="Pfam" id="PF07494">
    <property type="entry name" value="Reg_prop"/>
    <property type="match status" value="4"/>
</dbReference>
<evidence type="ECO:0000256" key="4">
    <source>
        <dbReference type="ARBA" id="ARBA00023163"/>
    </source>
</evidence>
<dbReference type="CDD" id="cd00156">
    <property type="entry name" value="REC"/>
    <property type="match status" value="1"/>
</dbReference>
<evidence type="ECO:0000256" key="5">
    <source>
        <dbReference type="PROSITE-ProRule" id="PRU00169"/>
    </source>
</evidence>
<dbReference type="EMBL" id="JABKKE010000006">
    <property type="protein sequence ID" value="NPE13677.1"/>
    <property type="molecule type" value="Genomic_DNA"/>
</dbReference>
<dbReference type="InterPro" id="IPR011110">
    <property type="entry name" value="Reg_prop"/>
</dbReference>
<feature type="region of interest" description="Disordered" evidence="6">
    <location>
        <begin position="1102"/>
        <end position="1124"/>
    </location>
</feature>
<feature type="compositionally biased region" description="Basic and acidic residues" evidence="6">
    <location>
        <begin position="1103"/>
        <end position="1118"/>
    </location>
</feature>
<evidence type="ECO:0000256" key="3">
    <source>
        <dbReference type="ARBA" id="ARBA00023125"/>
    </source>
</evidence>
<accession>A0ABX2ASG3</accession>
<dbReference type="Pfam" id="PF12833">
    <property type="entry name" value="HTH_18"/>
    <property type="match status" value="1"/>
</dbReference>
<sequence length="1249" mass="140429">MGLLKKALLIIMLMLPLTAAGIYLFKTLDARNGLNSSQINCILKDSRGFIWLGTPAGLYRYDGYTFKYFQCNSQEGSSLPDSYIASIQESLEGNLWIKTTSGLCIYHPQTESFERDMRQVFSKMGINGTPDIVYIDHNKNLWASIPKKGVLAYNMQQQLLYEFGYTNDAQGIPEGNICSISECRDGAIMVYDDGRLVCCDIQHRQQTVWQTDAVAAIKLRKSTSLKAFADQKDNIWLYGQGTLMVYNKNANTWDMAFGDKLGLTGTSVDRSVNGMGGDRNGNIWIGTDRDGLIRMNVNTYEMEHVQPRNINDKALGNGETVAIQSIYVDDTDLLWVGTEKSGVAFSGNNIYKFRSELCGDITAITQDANGKIWYGTSDRGVIGYNGPLASLKVSAMAVTPDGSLWVGSRRNGLTRIMSDRTIIYSAARDSMHTLINDCVNDICTDKTGNLWIATNGGLQVFNPRMNTFSTYTKENGRLSTNNITSLYYGRGNNLFVGTGEGLMIINLSTTGKTILTGNSTNMKTFTNNYITQVLEDSRGLLWIGTREGVNVLNRDNDNLSYITEKEGLCNNSVRGLTEDQNHNVWITTGNGVSRVVVQRNHDSGTFTYGLYNYSTDDGLQSNEFNQGSIITKNDGNVIMGGLYGVNWISRQNKDDKESLPKVMLTQLFIGDKEIITGHEYDGHVPLPQALNESNRIKLNSNQNTFTIKFAAGNYNQSERLLFMYQLEGRDDYWQNGDALTHGVTFNNLSSGTYTLHVKAISARGAVSNQERTLEIVIMRPWWMSWWMIFIYAAALALIAYFWMAGVKNITYLWTKKKAIIRELTMQRNEIKAASDDLRQPMSRMTSIISNMAEKENTVDGKEQINSLHFQMLQIITRISEMQMALENPEEKATADATGKMLLNDKGEVNLQQAESDVLTAGIRPSRTDIATKRYIMVVIDDNKEFIKFIMSHLNHIYNLHTYCDTKAAISDLEILKADIIVCKHNMTDITGSELCNRIKTNPTTENVKFVIMTDGVLTTNDMKDMNVTLSADDYLAKPFNIQEAVMRFNRLLGLAPEEGLDNVIEGKETRMLEGYNSSMTTATTNDDATTDYDMAYIADEEERTYGDRTPQEQPHGKQQDTNMSYYNGNTIGDYSMTSIMDRQLMRNVEQYVLQNMSRGQINVEEMAAAMGMGRVPFFHKIKSITQKTPAELVRELRLKHACTLLIHTNINISELAISLGFTTAENFTIIFKDKHGISPLEYRLKRRKG</sequence>
<dbReference type="SMART" id="SM00448">
    <property type="entry name" value="REC"/>
    <property type="match status" value="1"/>
</dbReference>
<evidence type="ECO:0000313" key="10">
    <source>
        <dbReference type="EMBL" id="NPE13677.1"/>
    </source>
</evidence>
<dbReference type="PROSITE" id="PS01124">
    <property type="entry name" value="HTH_ARAC_FAMILY_2"/>
    <property type="match status" value="1"/>
</dbReference>
<dbReference type="Gene3D" id="2.130.10.10">
    <property type="entry name" value="YVTN repeat-like/Quinoprotein amine dehydrogenase"/>
    <property type="match status" value="2"/>
</dbReference>
<dbReference type="PANTHER" id="PTHR43547:SF2">
    <property type="entry name" value="HYBRID SIGNAL TRANSDUCTION HISTIDINE KINASE C"/>
    <property type="match status" value="1"/>
</dbReference>
<comment type="caution">
    <text evidence="5">Lacks conserved residue(s) required for the propagation of feature annotation.</text>
</comment>
<dbReference type="Gene3D" id="2.60.40.10">
    <property type="entry name" value="Immunoglobulins"/>
    <property type="match status" value="1"/>
</dbReference>
<keyword evidence="1" id="KW-0597">Phosphoprotein</keyword>
<evidence type="ECO:0000256" key="1">
    <source>
        <dbReference type="ARBA" id="ARBA00022553"/>
    </source>
</evidence>
<dbReference type="InterPro" id="IPR011123">
    <property type="entry name" value="Y_Y_Y"/>
</dbReference>
<organism evidence="10 11">
    <name type="scientific">Xylanibacter rodentium</name>
    <dbReference type="NCBI Taxonomy" id="2736289"/>
    <lineage>
        <taxon>Bacteria</taxon>
        <taxon>Pseudomonadati</taxon>
        <taxon>Bacteroidota</taxon>
        <taxon>Bacteroidia</taxon>
        <taxon>Bacteroidales</taxon>
        <taxon>Prevotellaceae</taxon>
        <taxon>Xylanibacter</taxon>
    </lineage>
</organism>
<protein>
    <submittedName>
        <fullName evidence="10">Helix-turn-helix domain-containing protein</fullName>
    </submittedName>
</protein>
<feature type="domain" description="HTH araC/xylS-type" evidence="8">
    <location>
        <begin position="1146"/>
        <end position="1245"/>
    </location>
</feature>
<dbReference type="SMART" id="SM00342">
    <property type="entry name" value="HTH_ARAC"/>
    <property type="match status" value="1"/>
</dbReference>
<dbReference type="PROSITE" id="PS50110">
    <property type="entry name" value="RESPONSE_REGULATORY"/>
    <property type="match status" value="1"/>
</dbReference>
<dbReference type="InterPro" id="IPR018062">
    <property type="entry name" value="HTH_AraC-typ_CS"/>
</dbReference>
<dbReference type="RefSeq" id="WP_172176986.1">
    <property type="nucleotide sequence ID" value="NZ_CASGIA010000002.1"/>
</dbReference>
<dbReference type="InterPro" id="IPR018060">
    <property type="entry name" value="HTH_AraC"/>
</dbReference>
<evidence type="ECO:0000259" key="8">
    <source>
        <dbReference type="PROSITE" id="PS01124"/>
    </source>
</evidence>
<feature type="transmembrane region" description="Helical" evidence="7">
    <location>
        <begin position="781"/>
        <end position="803"/>
    </location>
</feature>
<dbReference type="GeneID" id="82157103"/>
<evidence type="ECO:0000256" key="7">
    <source>
        <dbReference type="SAM" id="Phobius"/>
    </source>
</evidence>
<dbReference type="InterPro" id="IPR009057">
    <property type="entry name" value="Homeodomain-like_sf"/>
</dbReference>
<keyword evidence="7" id="KW-0812">Transmembrane</keyword>
<dbReference type="PROSITE" id="PS00041">
    <property type="entry name" value="HTH_ARAC_FAMILY_1"/>
    <property type="match status" value="1"/>
</dbReference>
<dbReference type="SUPFAM" id="SSF46689">
    <property type="entry name" value="Homeodomain-like"/>
    <property type="match status" value="1"/>
</dbReference>
<dbReference type="Gene3D" id="3.40.50.2300">
    <property type="match status" value="1"/>
</dbReference>
<feature type="domain" description="Response regulatory" evidence="9">
    <location>
        <begin position="935"/>
        <end position="1052"/>
    </location>
</feature>
<proteinExistence type="predicted"/>
<keyword evidence="3" id="KW-0238">DNA-binding</keyword>
<dbReference type="Pfam" id="PF00072">
    <property type="entry name" value="Response_reg"/>
    <property type="match status" value="1"/>
</dbReference>
<evidence type="ECO:0000256" key="2">
    <source>
        <dbReference type="ARBA" id="ARBA00023015"/>
    </source>
</evidence>
<dbReference type="InterPro" id="IPR001789">
    <property type="entry name" value="Sig_transdc_resp-reg_receiver"/>
</dbReference>
<comment type="caution">
    <text evidence="10">The sequence shown here is derived from an EMBL/GenBank/DDBJ whole genome shotgun (WGS) entry which is preliminary data.</text>
</comment>
<name>A0ABX2ASG3_9BACT</name>
<gene>
    <name evidence="10" type="ORF">HPS55_04935</name>
</gene>
<dbReference type="SUPFAM" id="SSF52172">
    <property type="entry name" value="CheY-like"/>
    <property type="match status" value="1"/>
</dbReference>
<dbReference type="Gene3D" id="1.10.10.60">
    <property type="entry name" value="Homeodomain-like"/>
    <property type="match status" value="1"/>
</dbReference>
<dbReference type="Proteomes" id="UP001193734">
    <property type="component" value="Unassembled WGS sequence"/>
</dbReference>
<dbReference type="Pfam" id="PF07495">
    <property type="entry name" value="Y_Y_Y"/>
    <property type="match status" value="1"/>
</dbReference>
<keyword evidence="7" id="KW-1133">Transmembrane helix</keyword>
<reference evidence="10 11" key="1">
    <citation type="submission" date="2020-05" db="EMBL/GenBank/DDBJ databases">
        <title>Distinct polysaccharide utilization as determinants for interspecies competition between intestinal Prevotella spp.</title>
        <authorList>
            <person name="Galvez E.J.C."/>
            <person name="Iljazovic A."/>
            <person name="Strowig T."/>
        </authorList>
    </citation>
    <scope>NUCLEOTIDE SEQUENCE [LARGE SCALE GENOMIC DNA]</scope>
    <source>
        <strain evidence="10 11">PROD</strain>
    </source>
</reference>
<dbReference type="InterPro" id="IPR011006">
    <property type="entry name" value="CheY-like_superfamily"/>
</dbReference>
<evidence type="ECO:0000256" key="6">
    <source>
        <dbReference type="SAM" id="MobiDB-lite"/>
    </source>
</evidence>
<dbReference type="SUPFAM" id="SSF63829">
    <property type="entry name" value="Calcium-dependent phosphotriesterase"/>
    <property type="match status" value="3"/>
</dbReference>